<evidence type="ECO:0000313" key="4">
    <source>
        <dbReference type="Proteomes" id="UP000692954"/>
    </source>
</evidence>
<feature type="compositionally biased region" description="Basic and acidic residues" evidence="2">
    <location>
        <begin position="682"/>
        <end position="693"/>
    </location>
</feature>
<feature type="compositionally biased region" description="Low complexity" evidence="2">
    <location>
        <begin position="715"/>
        <end position="727"/>
    </location>
</feature>
<dbReference type="Proteomes" id="UP000692954">
    <property type="component" value="Unassembled WGS sequence"/>
</dbReference>
<feature type="coiled-coil region" evidence="1">
    <location>
        <begin position="280"/>
        <end position="343"/>
    </location>
</feature>
<feature type="region of interest" description="Disordered" evidence="2">
    <location>
        <begin position="617"/>
        <end position="782"/>
    </location>
</feature>
<evidence type="ECO:0000313" key="3">
    <source>
        <dbReference type="EMBL" id="CAD8124236.1"/>
    </source>
</evidence>
<name>A0A8S1R7N0_9CILI</name>
<accession>A0A8S1R7N0</accession>
<feature type="compositionally biased region" description="Polar residues" evidence="2">
    <location>
        <begin position="617"/>
        <end position="629"/>
    </location>
</feature>
<keyword evidence="1" id="KW-0175">Coiled coil</keyword>
<organism evidence="3 4">
    <name type="scientific">Paramecium sonneborni</name>
    <dbReference type="NCBI Taxonomy" id="65129"/>
    <lineage>
        <taxon>Eukaryota</taxon>
        <taxon>Sar</taxon>
        <taxon>Alveolata</taxon>
        <taxon>Ciliophora</taxon>
        <taxon>Intramacronucleata</taxon>
        <taxon>Oligohymenophorea</taxon>
        <taxon>Peniculida</taxon>
        <taxon>Parameciidae</taxon>
        <taxon>Paramecium</taxon>
    </lineage>
</organism>
<keyword evidence="4" id="KW-1185">Reference proteome</keyword>
<feature type="compositionally biased region" description="Low complexity" evidence="2">
    <location>
        <begin position="146"/>
        <end position="162"/>
    </location>
</feature>
<comment type="caution">
    <text evidence="3">The sequence shown here is derived from an EMBL/GenBank/DDBJ whole genome shotgun (WGS) entry which is preliminary data.</text>
</comment>
<protein>
    <submittedName>
        <fullName evidence="3">Uncharacterized protein</fullName>
    </submittedName>
</protein>
<dbReference type="PANTHER" id="PTHR16148">
    <property type="entry name" value="NF-KAPPA-B-REPRESSING FACTOR-RELATED"/>
    <property type="match status" value="1"/>
</dbReference>
<evidence type="ECO:0000256" key="1">
    <source>
        <dbReference type="SAM" id="Coils"/>
    </source>
</evidence>
<reference evidence="3" key="1">
    <citation type="submission" date="2021-01" db="EMBL/GenBank/DDBJ databases">
        <authorList>
            <consortium name="Genoscope - CEA"/>
            <person name="William W."/>
        </authorList>
    </citation>
    <scope>NUCLEOTIDE SEQUENCE</scope>
</reference>
<feature type="compositionally biased region" description="Basic residues" evidence="2">
    <location>
        <begin position="732"/>
        <end position="743"/>
    </location>
</feature>
<dbReference type="PANTHER" id="PTHR16148:SF14">
    <property type="entry name" value="MYND-TYPE DOMAIN-CONTAINING PROTEIN"/>
    <property type="match status" value="1"/>
</dbReference>
<feature type="region of interest" description="Disordered" evidence="2">
    <location>
        <begin position="127"/>
        <end position="184"/>
    </location>
</feature>
<dbReference type="OrthoDB" id="308338at2759"/>
<feature type="compositionally biased region" description="Basic and acidic residues" evidence="2">
    <location>
        <begin position="653"/>
        <end position="674"/>
    </location>
</feature>
<dbReference type="EMBL" id="CAJJDN010000150">
    <property type="protein sequence ID" value="CAD8124236.1"/>
    <property type="molecule type" value="Genomic_DNA"/>
</dbReference>
<gene>
    <name evidence="3" type="ORF">PSON_ATCC_30995.1.T1500015</name>
</gene>
<dbReference type="AlphaFoldDB" id="A0A8S1R7N0"/>
<proteinExistence type="predicted"/>
<evidence type="ECO:0000256" key="2">
    <source>
        <dbReference type="SAM" id="MobiDB-lite"/>
    </source>
</evidence>
<sequence>MQQRARSLIARQYYKNKYGPQLIEDDNVLDVQIGDDNTLQARQGLVITINSDDEQPKQKPSLPNLSETVVKKQECALQKFEDRNSTSQLQLTLQQQLQTQTDIYKSQQVSSNLDSISQLQKSLSQIKIQQPQSISNPPVFQPPQKIPQIKQQQQQQQQSKQPLTKGIGDQNQKNNEKPKQRVISIPDQIQTKMNIESDEEEIQINKMPRKQIRTNEDETLPSIHFKKKQDFFSQLKQKITQPLDENTALQIQYKYKQRDDYSPELEQPQNVAPVSYQDFIAMKNREINAAKQRKQDEEYRKQLIQQKKQEKVAPEKLREGETLQQYQQRMIEYLQKQNKYKNKKKYKRGTDLDNKKTAEEKQKISELMKMIDPNFQQEDIEERPIKPDLLNYDVLLKNGLVLKQAFVKPPEPDINPMLNVYKRGRYATEFIFSGGIDLDDGPYGQQTRKKPKKLPFPKHRLSLSPWEYYGVGPEEYFATRNPNFEFKQKYVPVKDYYNEMPRPKQNPKYFSYDVDQLLAKRYQSIHLEYQYQTSFIGYKQRHWTPVSHLKAVCPNLVLEYEKYERDRLFCYIVCAKVSKYQLIETVGILTSKYTKNKIENLVMTYWKGDSKGEKKTISNLEKQIPQEQIKQTDEMELFKDDEDDENEKKKKISKEQRHLEDEWDPTKDEATERGRRNKLRKEKFQRIAEELKLKQQIQPEKNQKKQKKNNDNDDNNNNNIEVENQPNESKKQQKKQKRNKKKKQEQSKQQIEQEANQFEQQFQKEQQNDNEVPSKQESEEQVFYDNEDLVFKAKMIELNQKRFNFTGTDVDLQESMKLVFPSNQQQKLDPERYKQFMQK</sequence>
<feature type="compositionally biased region" description="Low complexity" evidence="2">
    <location>
        <begin position="747"/>
        <end position="771"/>
    </location>
</feature>